<sequence length="301" mass="34679">MCSASAVIDGQGNIRFAPRKHVHRKPKNVFVPDDLLTQTLNGQNLIPAVTEEQVEAVQEKENNVNDTRHLIPEDEPTLESDQEPELSTWYTVELQFEPTNKKPNCLTFRDYRFSLVRRTRRDGCQAWRCARKGCPVSLLTRGTDLLMFEKAKRHPHASYETRRESNFELPAQILEPSEAPLASVWYNAGLEFFTNERGSKCVRFRNHVYTGMRYFKDSKLTYCYCSVPRCLASAKIDSRNNIKFDPRKHRHPQVKGVKAGKGQKKLTLLPTAAVQEFVKVEMKDEQELVEVKNEPVDLDLL</sequence>
<evidence type="ECO:0000313" key="1">
    <source>
        <dbReference type="EMBL" id="KAL1402699.1"/>
    </source>
</evidence>
<comment type="caution">
    <text evidence="1">The sequence shown here is derived from an EMBL/GenBank/DDBJ whole genome shotgun (WGS) entry which is preliminary data.</text>
</comment>
<organism evidence="1 2">
    <name type="scientific">Culex pipiens pipiens</name>
    <name type="common">Northern house mosquito</name>
    <dbReference type="NCBI Taxonomy" id="38569"/>
    <lineage>
        <taxon>Eukaryota</taxon>
        <taxon>Metazoa</taxon>
        <taxon>Ecdysozoa</taxon>
        <taxon>Arthropoda</taxon>
        <taxon>Hexapoda</taxon>
        <taxon>Insecta</taxon>
        <taxon>Pterygota</taxon>
        <taxon>Neoptera</taxon>
        <taxon>Endopterygota</taxon>
        <taxon>Diptera</taxon>
        <taxon>Nematocera</taxon>
        <taxon>Culicoidea</taxon>
        <taxon>Culicidae</taxon>
        <taxon>Culicinae</taxon>
        <taxon>Culicini</taxon>
        <taxon>Culex</taxon>
        <taxon>Culex</taxon>
    </lineage>
</organism>
<accession>A0ABD1DSG6</accession>
<dbReference type="EMBL" id="JBEHCU010002596">
    <property type="protein sequence ID" value="KAL1402699.1"/>
    <property type="molecule type" value="Genomic_DNA"/>
</dbReference>
<name>A0ABD1DSG6_CULPP</name>
<keyword evidence="2" id="KW-1185">Reference proteome</keyword>
<protein>
    <recommendedName>
        <fullName evidence="3">FLYWCH-type domain-containing protein</fullName>
    </recommendedName>
</protein>
<proteinExistence type="predicted"/>
<dbReference type="Proteomes" id="UP001562425">
    <property type="component" value="Unassembled WGS sequence"/>
</dbReference>
<reference evidence="1 2" key="1">
    <citation type="submission" date="2024-05" db="EMBL/GenBank/DDBJ databases">
        <title>Culex pipiens pipiens assembly and annotation.</title>
        <authorList>
            <person name="Alout H."/>
            <person name="Durand T."/>
        </authorList>
    </citation>
    <scope>NUCLEOTIDE SEQUENCE [LARGE SCALE GENOMIC DNA]</scope>
    <source>
        <strain evidence="1">HA-2024</strain>
        <tissue evidence="1">Whole body</tissue>
    </source>
</reference>
<dbReference type="Gene3D" id="2.20.25.240">
    <property type="match status" value="1"/>
</dbReference>
<gene>
    <name evidence="1" type="ORF">pipiens_005959</name>
</gene>
<evidence type="ECO:0000313" key="2">
    <source>
        <dbReference type="Proteomes" id="UP001562425"/>
    </source>
</evidence>
<dbReference type="AlphaFoldDB" id="A0ABD1DSG6"/>
<evidence type="ECO:0008006" key="3">
    <source>
        <dbReference type="Google" id="ProtNLM"/>
    </source>
</evidence>